<name>A0A1N6DHJ9_9GAMM</name>
<protein>
    <submittedName>
        <fullName evidence="1">Uncharacterized protein</fullName>
    </submittedName>
</protein>
<dbReference type="EMBL" id="FSRE01000001">
    <property type="protein sequence ID" value="SIN70299.1"/>
    <property type="molecule type" value="Genomic_DNA"/>
</dbReference>
<dbReference type="STRING" id="364032.SAMN05443662_0155"/>
<proteinExistence type="predicted"/>
<dbReference type="Proteomes" id="UP000198461">
    <property type="component" value="Unassembled WGS sequence"/>
</dbReference>
<evidence type="ECO:0000313" key="1">
    <source>
        <dbReference type="EMBL" id="SIN70299.1"/>
    </source>
</evidence>
<dbReference type="OrthoDB" id="9796544at2"/>
<dbReference type="AlphaFoldDB" id="A0A1N6DHJ9"/>
<evidence type="ECO:0000313" key="2">
    <source>
        <dbReference type="Proteomes" id="UP000198461"/>
    </source>
</evidence>
<organism evidence="1 2">
    <name type="scientific">Sulfurivirga caldicuralii</name>
    <dbReference type="NCBI Taxonomy" id="364032"/>
    <lineage>
        <taxon>Bacteria</taxon>
        <taxon>Pseudomonadati</taxon>
        <taxon>Pseudomonadota</taxon>
        <taxon>Gammaproteobacteria</taxon>
        <taxon>Thiotrichales</taxon>
        <taxon>Piscirickettsiaceae</taxon>
        <taxon>Sulfurivirga</taxon>
    </lineage>
</organism>
<accession>A0A1N6DHJ9</accession>
<dbReference type="RefSeq" id="WP_074200496.1">
    <property type="nucleotide sequence ID" value="NZ_FSRE01000001.1"/>
</dbReference>
<reference evidence="1 2" key="1">
    <citation type="submission" date="2016-11" db="EMBL/GenBank/DDBJ databases">
        <authorList>
            <person name="Jaros S."/>
            <person name="Januszkiewicz K."/>
            <person name="Wedrychowicz H."/>
        </authorList>
    </citation>
    <scope>NUCLEOTIDE SEQUENCE [LARGE SCALE GENOMIC DNA]</scope>
    <source>
        <strain evidence="1 2">DSM 17737</strain>
    </source>
</reference>
<gene>
    <name evidence="1" type="ORF">SAMN05443662_0155</name>
</gene>
<keyword evidence="2" id="KW-1185">Reference proteome</keyword>
<sequence length="143" mass="15907">MDYEYLFFDRGLAERFAQGCENEGAATEVEVQQDGVVVRLTGTVSDALAEMAEALYDELFFGEQAEMVEAEDESVAMTGMQIQLKDGSYTTVLIPPEIMNRLLSVFSVDELNRFMHDVARAIEDPNGGGTVCQVMRREGYLDS</sequence>